<dbReference type="RefSeq" id="WP_377390286.1">
    <property type="nucleotide sequence ID" value="NZ_JBHSAN010000022.1"/>
</dbReference>
<dbReference type="Proteomes" id="UP001597478">
    <property type="component" value="Unassembled WGS sequence"/>
</dbReference>
<evidence type="ECO:0000313" key="1">
    <source>
        <dbReference type="EMBL" id="MFD2802080.1"/>
    </source>
</evidence>
<reference evidence="2" key="1">
    <citation type="journal article" date="2019" name="Int. J. Syst. Evol. Microbiol.">
        <title>The Global Catalogue of Microorganisms (GCM) 10K type strain sequencing project: providing services to taxonomists for standard genome sequencing and annotation.</title>
        <authorList>
            <consortium name="The Broad Institute Genomics Platform"/>
            <consortium name="The Broad Institute Genome Sequencing Center for Infectious Disease"/>
            <person name="Wu L."/>
            <person name="Ma J."/>
        </authorList>
    </citation>
    <scope>NUCLEOTIDE SEQUENCE [LARGE SCALE GENOMIC DNA]</scope>
    <source>
        <strain evidence="2">IBRC-M 10906</strain>
    </source>
</reference>
<dbReference type="EMBL" id="JBHUOF010000041">
    <property type="protein sequence ID" value="MFD2802080.1"/>
    <property type="molecule type" value="Genomic_DNA"/>
</dbReference>
<protein>
    <recommendedName>
        <fullName evidence="3">Short-chain dehydrogenase</fullName>
    </recommendedName>
</protein>
<accession>A0ABW5WER0</accession>
<evidence type="ECO:0008006" key="3">
    <source>
        <dbReference type="Google" id="ProtNLM"/>
    </source>
</evidence>
<sequence length="197" mass="21588">MTARSALILAGTGMLRVVARELAVDGWQVVLPSRRHAPLPVDDPELRSVRWSRGRRHTRVGAGRAIWVEAHWDRPRELARKAEKVLAGPAELLVAWVHESYRRAVLGAVEPLLAEDAPVVEVRSLADLAGLAEESEGFYPDHPTQQVLLGSTSDVDPSRPLGHDEIGQGVLYAVQRALEGRPSSVHQIGERRPVHGA</sequence>
<name>A0ABW5WER0_9PSEU</name>
<comment type="caution">
    <text evidence="1">The sequence shown here is derived from an EMBL/GenBank/DDBJ whole genome shotgun (WGS) entry which is preliminary data.</text>
</comment>
<organism evidence="1 2">
    <name type="scientific">Prauserella oleivorans</name>
    <dbReference type="NCBI Taxonomy" id="1478153"/>
    <lineage>
        <taxon>Bacteria</taxon>
        <taxon>Bacillati</taxon>
        <taxon>Actinomycetota</taxon>
        <taxon>Actinomycetes</taxon>
        <taxon>Pseudonocardiales</taxon>
        <taxon>Pseudonocardiaceae</taxon>
        <taxon>Prauserella</taxon>
    </lineage>
</organism>
<keyword evidence="2" id="KW-1185">Reference proteome</keyword>
<proteinExistence type="predicted"/>
<gene>
    <name evidence="1" type="ORF">ACFS2C_22075</name>
</gene>
<evidence type="ECO:0000313" key="2">
    <source>
        <dbReference type="Proteomes" id="UP001597478"/>
    </source>
</evidence>